<comment type="caution">
    <text evidence="1">The sequence shown here is derived from an EMBL/GenBank/DDBJ whole genome shotgun (WGS) entry which is preliminary data.</text>
</comment>
<sequence length="240" mass="27539">MEHKNLNKSLGTLYHPKSALIFYQTEQSNPDCYVESFDMDRNGSLINAHPLTVREAQQLAKSLRIESDDKKPFLKSTGVIGTHILKVDPTHNGQVIWYSKAQYRDLYFVENLGIPNGKAHIPTLLWIADRNRISVFAIKTDRRPTEKTKLCHAPFFNIHSSGSVCMGTVDINIKKTSSLEAFTNLWQEYFFNSYFSHLMHSHNPIKGNLVSLWKNLMENNENFPKDSLKETGLTLKNLLK</sequence>
<accession>A0ABP9M514</accession>
<protein>
    <submittedName>
        <fullName evidence="1">Prokaryotic E2 ligase family D protein</fullName>
    </submittedName>
</protein>
<keyword evidence="1" id="KW-0436">Ligase</keyword>
<evidence type="ECO:0000313" key="1">
    <source>
        <dbReference type="EMBL" id="GAA5089336.1"/>
    </source>
</evidence>
<dbReference type="EMBL" id="BAABHX010000002">
    <property type="protein sequence ID" value="GAA5089336.1"/>
    <property type="molecule type" value="Genomic_DNA"/>
</dbReference>
<reference evidence="2" key="1">
    <citation type="journal article" date="2019" name="Int. J. Syst. Evol. Microbiol.">
        <title>The Global Catalogue of Microorganisms (GCM) 10K type strain sequencing project: providing services to taxonomists for standard genome sequencing and annotation.</title>
        <authorList>
            <consortium name="The Broad Institute Genomics Platform"/>
            <consortium name="The Broad Institute Genome Sequencing Center for Infectious Disease"/>
            <person name="Wu L."/>
            <person name="Ma J."/>
        </authorList>
    </citation>
    <scope>NUCLEOTIDE SEQUENCE [LARGE SCALE GENOMIC DNA]</scope>
    <source>
        <strain evidence="2">JCM 18019</strain>
    </source>
</reference>
<proteinExistence type="predicted"/>
<dbReference type="Proteomes" id="UP001500353">
    <property type="component" value="Unassembled WGS sequence"/>
</dbReference>
<keyword evidence="2" id="KW-1185">Reference proteome</keyword>
<dbReference type="InterPro" id="IPR032787">
    <property type="entry name" value="Prok-E2_D"/>
</dbReference>
<name>A0ABP9M514_9FLAO</name>
<gene>
    <name evidence="1" type="ORF">GCM10023210_14030</name>
</gene>
<dbReference type="RefSeq" id="WP_345201525.1">
    <property type="nucleotide sequence ID" value="NZ_BAABHX010000002.1"/>
</dbReference>
<dbReference type="GO" id="GO:0016874">
    <property type="term" value="F:ligase activity"/>
    <property type="evidence" value="ECO:0007669"/>
    <property type="project" value="UniProtKB-KW"/>
</dbReference>
<organism evidence="1 2">
    <name type="scientific">Chryseobacterium ginsengisoli</name>
    <dbReference type="NCBI Taxonomy" id="363853"/>
    <lineage>
        <taxon>Bacteria</taxon>
        <taxon>Pseudomonadati</taxon>
        <taxon>Bacteroidota</taxon>
        <taxon>Flavobacteriia</taxon>
        <taxon>Flavobacteriales</taxon>
        <taxon>Weeksellaceae</taxon>
        <taxon>Chryseobacterium group</taxon>
        <taxon>Chryseobacterium</taxon>
    </lineage>
</organism>
<evidence type="ECO:0000313" key="2">
    <source>
        <dbReference type="Proteomes" id="UP001500353"/>
    </source>
</evidence>
<dbReference type="Pfam" id="PF14460">
    <property type="entry name" value="Prok-E2_D"/>
    <property type="match status" value="1"/>
</dbReference>